<dbReference type="GO" id="GO:0016036">
    <property type="term" value="P:cellular response to phosphate starvation"/>
    <property type="evidence" value="ECO:0007669"/>
    <property type="project" value="TreeGrafter"/>
</dbReference>
<dbReference type="AlphaFoldDB" id="A0A1R3IUA3"/>
<dbReference type="InterPro" id="IPR004331">
    <property type="entry name" value="SPX_dom"/>
</dbReference>
<dbReference type="OrthoDB" id="1002324at2759"/>
<dbReference type="PANTHER" id="PTHR10783:SF109">
    <property type="entry name" value="PHOSPHATE TRANSPORTER PHO1 HOMOLOG 3-LIKE"/>
    <property type="match status" value="1"/>
</dbReference>
<comment type="caution">
    <text evidence="2">The sequence shown here is derived from an EMBL/GenBank/DDBJ whole genome shotgun (WGS) entry which is preliminary data.</text>
</comment>
<dbReference type="EMBL" id="AWWV01009508">
    <property type="protein sequence ID" value="OMO86157.1"/>
    <property type="molecule type" value="Genomic_DNA"/>
</dbReference>
<evidence type="ECO:0000259" key="1">
    <source>
        <dbReference type="PROSITE" id="PS51382"/>
    </source>
</evidence>
<proteinExistence type="predicted"/>
<gene>
    <name evidence="2" type="ORF">CCACVL1_09772</name>
</gene>
<dbReference type="GO" id="GO:0005886">
    <property type="term" value="C:plasma membrane"/>
    <property type="evidence" value="ECO:0007669"/>
    <property type="project" value="TreeGrafter"/>
</dbReference>
<name>A0A1R3IUA3_COCAP</name>
<sequence length="104" mass="12013">MSFDERGEYQLVCFRRLDDEFDKVEKFYRAKVQEVMKEADLLNKQMDALIAFTIKVENPHEIFDRKVEMTRLASDIAASAAALSASTPSRARSSSRFLFSRLLN</sequence>
<feature type="domain" description="SPX" evidence="1">
    <location>
        <begin position="1"/>
        <end position="104"/>
    </location>
</feature>
<reference evidence="2 3" key="1">
    <citation type="submission" date="2013-09" db="EMBL/GenBank/DDBJ databases">
        <title>Corchorus capsularis genome sequencing.</title>
        <authorList>
            <person name="Alam M."/>
            <person name="Haque M.S."/>
            <person name="Islam M.S."/>
            <person name="Emdad E.M."/>
            <person name="Islam M.M."/>
            <person name="Ahmed B."/>
            <person name="Halim A."/>
            <person name="Hossen Q.M.M."/>
            <person name="Hossain M.Z."/>
            <person name="Ahmed R."/>
            <person name="Khan M.M."/>
            <person name="Islam R."/>
            <person name="Rashid M.M."/>
            <person name="Khan S.A."/>
            <person name="Rahman M.S."/>
            <person name="Alam M."/>
        </authorList>
    </citation>
    <scope>NUCLEOTIDE SEQUENCE [LARGE SCALE GENOMIC DNA]</scope>
    <source>
        <strain evidence="3">cv. CVL-1</strain>
        <tissue evidence="2">Whole seedling</tissue>
    </source>
</reference>
<dbReference type="GO" id="GO:0006817">
    <property type="term" value="P:phosphate ion transport"/>
    <property type="evidence" value="ECO:0007669"/>
    <property type="project" value="TreeGrafter"/>
</dbReference>
<protein>
    <recommendedName>
        <fullName evidence="1">SPX domain-containing protein</fullName>
    </recommendedName>
</protein>
<evidence type="ECO:0000313" key="3">
    <source>
        <dbReference type="Proteomes" id="UP000188268"/>
    </source>
</evidence>
<keyword evidence="3" id="KW-1185">Reference proteome</keyword>
<organism evidence="2 3">
    <name type="scientific">Corchorus capsularis</name>
    <name type="common">Jute</name>
    <dbReference type="NCBI Taxonomy" id="210143"/>
    <lineage>
        <taxon>Eukaryota</taxon>
        <taxon>Viridiplantae</taxon>
        <taxon>Streptophyta</taxon>
        <taxon>Embryophyta</taxon>
        <taxon>Tracheophyta</taxon>
        <taxon>Spermatophyta</taxon>
        <taxon>Magnoliopsida</taxon>
        <taxon>eudicotyledons</taxon>
        <taxon>Gunneridae</taxon>
        <taxon>Pentapetalae</taxon>
        <taxon>rosids</taxon>
        <taxon>malvids</taxon>
        <taxon>Malvales</taxon>
        <taxon>Malvaceae</taxon>
        <taxon>Grewioideae</taxon>
        <taxon>Apeibeae</taxon>
        <taxon>Corchorus</taxon>
    </lineage>
</organism>
<accession>A0A1R3IUA3</accession>
<dbReference type="OMA" id="PHEIFDR"/>
<dbReference type="STRING" id="210143.A0A1R3IUA3"/>
<dbReference type="GO" id="GO:0000822">
    <property type="term" value="F:inositol hexakisphosphate binding"/>
    <property type="evidence" value="ECO:0007669"/>
    <property type="project" value="TreeGrafter"/>
</dbReference>
<dbReference type="GO" id="GO:0005802">
    <property type="term" value="C:trans-Golgi network"/>
    <property type="evidence" value="ECO:0007669"/>
    <property type="project" value="TreeGrafter"/>
</dbReference>
<dbReference type="Pfam" id="PF03105">
    <property type="entry name" value="SPX"/>
    <property type="match status" value="1"/>
</dbReference>
<dbReference type="Proteomes" id="UP000188268">
    <property type="component" value="Unassembled WGS sequence"/>
</dbReference>
<dbReference type="Gramene" id="OMO86157">
    <property type="protein sequence ID" value="OMO86157"/>
    <property type="gene ID" value="CCACVL1_09772"/>
</dbReference>
<dbReference type="PANTHER" id="PTHR10783">
    <property type="entry name" value="XENOTROPIC AND POLYTROPIC RETROVIRUS RECEPTOR 1-RELATED"/>
    <property type="match status" value="1"/>
</dbReference>
<evidence type="ECO:0000313" key="2">
    <source>
        <dbReference type="EMBL" id="OMO86157.1"/>
    </source>
</evidence>
<dbReference type="PROSITE" id="PS51382">
    <property type="entry name" value="SPX"/>
    <property type="match status" value="1"/>
</dbReference>